<evidence type="ECO:0000256" key="2">
    <source>
        <dbReference type="ARBA" id="ARBA00022692"/>
    </source>
</evidence>
<dbReference type="Pfam" id="PF04191">
    <property type="entry name" value="PEMT"/>
    <property type="match status" value="1"/>
</dbReference>
<feature type="transmembrane region" description="Helical" evidence="5">
    <location>
        <begin position="108"/>
        <end position="130"/>
    </location>
</feature>
<dbReference type="Gene3D" id="1.20.120.1630">
    <property type="match status" value="1"/>
</dbReference>
<protein>
    <submittedName>
        <fullName evidence="6">Isoprenylcysteine carboxyl methyltransferase</fullName>
    </submittedName>
</protein>
<dbReference type="GO" id="GO:0008168">
    <property type="term" value="F:methyltransferase activity"/>
    <property type="evidence" value="ECO:0007669"/>
    <property type="project" value="UniProtKB-KW"/>
</dbReference>
<keyword evidence="6" id="KW-0489">Methyltransferase</keyword>
<evidence type="ECO:0000256" key="1">
    <source>
        <dbReference type="ARBA" id="ARBA00004127"/>
    </source>
</evidence>
<evidence type="ECO:0000256" key="4">
    <source>
        <dbReference type="ARBA" id="ARBA00023136"/>
    </source>
</evidence>
<feature type="transmembrane region" description="Helical" evidence="5">
    <location>
        <begin position="45"/>
        <end position="67"/>
    </location>
</feature>
<dbReference type="AlphaFoldDB" id="A0A7C9BFE0"/>
<dbReference type="PANTHER" id="PTHR12714:SF9">
    <property type="entry name" value="PROTEIN-S-ISOPRENYLCYSTEINE O-METHYLTRANSFERASE"/>
    <property type="match status" value="1"/>
</dbReference>
<dbReference type="EMBL" id="WHLY01000002">
    <property type="protein sequence ID" value="MPR36296.1"/>
    <property type="molecule type" value="Genomic_DNA"/>
</dbReference>
<name>A0A7C9BFE0_9BACT</name>
<evidence type="ECO:0000256" key="3">
    <source>
        <dbReference type="ARBA" id="ARBA00022989"/>
    </source>
</evidence>
<accession>A0A7C9BFE0</accession>
<dbReference type="Proteomes" id="UP000479293">
    <property type="component" value="Unassembled WGS sequence"/>
</dbReference>
<dbReference type="InterPro" id="IPR007318">
    <property type="entry name" value="Phopholipid_MeTrfase"/>
</dbReference>
<gene>
    <name evidence="6" type="ORF">GBK04_23860</name>
</gene>
<feature type="transmembrane region" description="Helical" evidence="5">
    <location>
        <begin position="12"/>
        <end position="33"/>
    </location>
</feature>
<keyword evidence="6" id="KW-0808">Transferase</keyword>
<keyword evidence="2 5" id="KW-0812">Transmembrane</keyword>
<evidence type="ECO:0000313" key="7">
    <source>
        <dbReference type="Proteomes" id="UP000479293"/>
    </source>
</evidence>
<keyword evidence="4 5" id="KW-0472">Membrane</keyword>
<evidence type="ECO:0000256" key="5">
    <source>
        <dbReference type="SAM" id="Phobius"/>
    </source>
</evidence>
<keyword evidence="7" id="KW-1185">Reference proteome</keyword>
<dbReference type="GO" id="GO:0032259">
    <property type="term" value="P:methylation"/>
    <property type="evidence" value="ECO:0007669"/>
    <property type="project" value="UniProtKB-KW"/>
</dbReference>
<dbReference type="PANTHER" id="PTHR12714">
    <property type="entry name" value="PROTEIN-S ISOPRENYLCYSTEINE O-METHYLTRANSFERASE"/>
    <property type="match status" value="1"/>
</dbReference>
<keyword evidence="3 5" id="KW-1133">Transmembrane helix</keyword>
<comment type="caution">
    <text evidence="6">The sequence shown here is derived from an EMBL/GenBank/DDBJ whole genome shotgun (WGS) entry which is preliminary data.</text>
</comment>
<organism evidence="6 7">
    <name type="scientific">Salmonirosea aquatica</name>
    <dbReference type="NCBI Taxonomy" id="2654236"/>
    <lineage>
        <taxon>Bacteria</taxon>
        <taxon>Pseudomonadati</taxon>
        <taxon>Bacteroidota</taxon>
        <taxon>Cytophagia</taxon>
        <taxon>Cytophagales</taxon>
        <taxon>Spirosomataceae</taxon>
        <taxon>Salmonirosea</taxon>
    </lineage>
</organism>
<reference evidence="6 7" key="1">
    <citation type="submission" date="2019-10" db="EMBL/GenBank/DDBJ databases">
        <title>Draft Genome Sequence of Cytophagaceae sp. SJW1-29.</title>
        <authorList>
            <person name="Choi A."/>
        </authorList>
    </citation>
    <scope>NUCLEOTIDE SEQUENCE [LARGE SCALE GENOMIC DNA]</scope>
    <source>
        <strain evidence="6 7">SJW1-29</strain>
    </source>
</reference>
<dbReference type="GO" id="GO:0012505">
    <property type="term" value="C:endomembrane system"/>
    <property type="evidence" value="ECO:0007669"/>
    <property type="project" value="UniProtKB-SubCell"/>
</dbReference>
<evidence type="ECO:0000313" key="6">
    <source>
        <dbReference type="EMBL" id="MPR36296.1"/>
    </source>
</evidence>
<proteinExistence type="predicted"/>
<sequence>MSLFFRNLFFTILQPGLVAGLIPFWIVGNEAVLASLHRPFAYYHYIGLLTFLIGFVLTLVCIVHFAIHGRGTLSPADPTKQLVIAGPYRFSRNPMYLGVMMLLLGESIFFQSIALGMYSLVIFLSFYIFVTNFEEPRLRKDFGNDYDEYCRKVHRWL</sequence>
<comment type="subcellular location">
    <subcellularLocation>
        <location evidence="1">Endomembrane system</location>
        <topology evidence="1">Multi-pass membrane protein</topology>
    </subcellularLocation>
</comment>
<dbReference type="RefSeq" id="WP_152764072.1">
    <property type="nucleotide sequence ID" value="NZ_WHLY01000002.1"/>
</dbReference>